<keyword evidence="3 4" id="KW-0663">Pyridoxal phosphate</keyword>
<dbReference type="Pfam" id="PF01041">
    <property type="entry name" value="DegT_DnrJ_EryC1"/>
    <property type="match status" value="1"/>
</dbReference>
<dbReference type="OrthoDB" id="9804264at2"/>
<dbReference type="PIRSF" id="PIRSF000390">
    <property type="entry name" value="PLP_StrS"/>
    <property type="match status" value="1"/>
</dbReference>
<dbReference type="Gene3D" id="3.40.640.10">
    <property type="entry name" value="Type I PLP-dependent aspartate aminotransferase-like (Major domain)"/>
    <property type="match status" value="1"/>
</dbReference>
<comment type="similarity">
    <text evidence="4">Belongs to the DegT/DnrJ/EryC1 family.</text>
</comment>
<organism evidence="5 6">
    <name type="scientific">Propioniciclava sinopodophylli</name>
    <dbReference type="NCBI Taxonomy" id="1837344"/>
    <lineage>
        <taxon>Bacteria</taxon>
        <taxon>Bacillati</taxon>
        <taxon>Actinomycetota</taxon>
        <taxon>Actinomycetes</taxon>
        <taxon>Propionibacteriales</taxon>
        <taxon>Propionibacteriaceae</taxon>
        <taxon>Propioniciclava</taxon>
    </lineage>
</organism>
<evidence type="ECO:0000313" key="6">
    <source>
        <dbReference type="Proteomes" id="UP000292373"/>
    </source>
</evidence>
<gene>
    <name evidence="5" type="ORF">ET989_12895</name>
</gene>
<dbReference type="InterPro" id="IPR000653">
    <property type="entry name" value="DegT/StrS_aminotransferase"/>
</dbReference>
<proteinExistence type="inferred from homology"/>
<evidence type="ECO:0000256" key="2">
    <source>
        <dbReference type="PIRSR" id="PIRSR000390-1"/>
    </source>
</evidence>
<dbReference type="InterPro" id="IPR015424">
    <property type="entry name" value="PyrdxlP-dep_Trfase"/>
</dbReference>
<keyword evidence="5" id="KW-0032">Aminotransferase</keyword>
<evidence type="ECO:0000313" key="5">
    <source>
        <dbReference type="EMBL" id="TBT83028.1"/>
    </source>
</evidence>
<dbReference type="GO" id="GO:0008483">
    <property type="term" value="F:transaminase activity"/>
    <property type="evidence" value="ECO:0007669"/>
    <property type="project" value="UniProtKB-KW"/>
</dbReference>
<dbReference type="CDD" id="cd00616">
    <property type="entry name" value="AHBA_syn"/>
    <property type="match status" value="1"/>
</dbReference>
<evidence type="ECO:0000256" key="3">
    <source>
        <dbReference type="PIRSR" id="PIRSR000390-2"/>
    </source>
</evidence>
<accession>A0A4Q9KBH3</accession>
<dbReference type="InterPro" id="IPR015422">
    <property type="entry name" value="PyrdxlP-dep_Trfase_small"/>
</dbReference>
<reference evidence="5 6" key="1">
    <citation type="submission" date="2019-01" db="EMBL/GenBank/DDBJ databases">
        <title>Lactibacter flavus gen. nov., sp. nov., a novel bacterium of the family Propionibacteriaceae isolated from raw milk and dairy products.</title>
        <authorList>
            <person name="Huptas C."/>
            <person name="Wenning M."/>
            <person name="Breitenwieser F."/>
            <person name="Doll E."/>
            <person name="Von Neubeck M."/>
            <person name="Busse H.-J."/>
            <person name="Scherer S."/>
        </authorList>
    </citation>
    <scope>NUCLEOTIDE SEQUENCE [LARGE SCALE GENOMIC DNA]</scope>
    <source>
        <strain evidence="5 6">KCTC 33808</strain>
    </source>
</reference>
<dbReference type="AlphaFoldDB" id="A0A4Q9KBH3"/>
<keyword evidence="5" id="KW-0808">Transferase</keyword>
<evidence type="ECO:0000256" key="4">
    <source>
        <dbReference type="RuleBase" id="RU004508"/>
    </source>
</evidence>
<evidence type="ECO:0000256" key="1">
    <source>
        <dbReference type="ARBA" id="ARBA00001933"/>
    </source>
</evidence>
<dbReference type="Proteomes" id="UP000292373">
    <property type="component" value="Unassembled WGS sequence"/>
</dbReference>
<dbReference type="InterPro" id="IPR015421">
    <property type="entry name" value="PyrdxlP-dep_Trfase_major"/>
</dbReference>
<dbReference type="GO" id="GO:0030170">
    <property type="term" value="F:pyridoxal phosphate binding"/>
    <property type="evidence" value="ECO:0007669"/>
    <property type="project" value="TreeGrafter"/>
</dbReference>
<sequence length="392" mass="41305">MTLAIDGAPPRVGGTPLVWPPAATPAQRELLFEVLDSGRWGATTGPLCERFAARFAAMHGCPTAVCTVNGTVGLTAALVAVGVRPGDEVVVPSYTFVASATSVLLMGARPVIADVDPRLGCLTGETLQPALSARTRAIMVVHIAGAPCPMDEINAIAASWGIPVVEDAAQAHGATYKGRPVGSLGNIASFSFQASKAMTAGEGGILTTRDAELGELAWSLCNVGRVRDGAWYGHHRVGWNLRMSEFQAAVLLPWLDLITEQIQFREAFTQELAGYLARDGLGVVVPSPDGTTRHTRHLGMIDIDPHDAGVDKAWVIKALHAEGLNTDAGYPGMADIPAIAAESRLMPTPGTARFSASVIWLRQHELMRVDGTQEVADALNAVLADPRAKATT</sequence>
<dbReference type="EMBL" id="SDMQ01000015">
    <property type="protein sequence ID" value="TBT83028.1"/>
    <property type="molecule type" value="Genomic_DNA"/>
</dbReference>
<comment type="caution">
    <text evidence="5">The sequence shown here is derived from an EMBL/GenBank/DDBJ whole genome shotgun (WGS) entry which is preliminary data.</text>
</comment>
<feature type="active site" description="Proton acceptor" evidence="2">
    <location>
        <position position="196"/>
    </location>
</feature>
<dbReference type="Gene3D" id="3.90.1150.10">
    <property type="entry name" value="Aspartate Aminotransferase, domain 1"/>
    <property type="match status" value="1"/>
</dbReference>
<feature type="modified residue" description="N6-(pyridoxal phosphate)lysine" evidence="3">
    <location>
        <position position="196"/>
    </location>
</feature>
<dbReference type="GO" id="GO:0000271">
    <property type="term" value="P:polysaccharide biosynthetic process"/>
    <property type="evidence" value="ECO:0007669"/>
    <property type="project" value="TreeGrafter"/>
</dbReference>
<dbReference type="PANTHER" id="PTHR30244:SF34">
    <property type="entry name" value="DTDP-4-AMINO-4,6-DIDEOXYGALACTOSE TRANSAMINASE"/>
    <property type="match status" value="1"/>
</dbReference>
<keyword evidence="6" id="KW-1185">Reference proteome</keyword>
<comment type="cofactor">
    <cofactor evidence="1">
        <name>pyridoxal 5'-phosphate</name>
        <dbReference type="ChEBI" id="CHEBI:597326"/>
    </cofactor>
</comment>
<dbReference type="SUPFAM" id="SSF53383">
    <property type="entry name" value="PLP-dependent transferases"/>
    <property type="match status" value="1"/>
</dbReference>
<name>A0A4Q9KBH3_9ACTN</name>
<dbReference type="PANTHER" id="PTHR30244">
    <property type="entry name" value="TRANSAMINASE"/>
    <property type="match status" value="1"/>
</dbReference>
<protein>
    <submittedName>
        <fullName evidence="5">DegT/DnrJ/EryC1/StrS family aminotransferase</fullName>
    </submittedName>
</protein>
<dbReference type="RefSeq" id="WP_131169637.1">
    <property type="nucleotide sequence ID" value="NZ_SDMQ01000015.1"/>
</dbReference>